<name>A0A180GV77_PUCT1</name>
<feature type="region of interest" description="Disordered" evidence="8">
    <location>
        <begin position="415"/>
        <end position="446"/>
    </location>
</feature>
<evidence type="ECO:0000256" key="8">
    <source>
        <dbReference type="SAM" id="MobiDB-lite"/>
    </source>
</evidence>
<dbReference type="GO" id="GO:0005524">
    <property type="term" value="F:ATP binding"/>
    <property type="evidence" value="ECO:0007669"/>
    <property type="project" value="UniProtKB-UniRule"/>
</dbReference>
<dbReference type="PANTHER" id="PTHR12865">
    <property type="entry name" value="PHOSPHATIDYLINOSITOL 4-KINASE TYPE-II"/>
    <property type="match status" value="1"/>
</dbReference>
<dbReference type="STRING" id="630390.A0A180GV77"/>
<dbReference type="PROSITE" id="PS50290">
    <property type="entry name" value="PI3_4_KINASE_3"/>
    <property type="match status" value="1"/>
</dbReference>
<keyword evidence="4 7" id="KW-0418">Kinase</keyword>
<dbReference type="PANTHER" id="PTHR12865:SF1">
    <property type="entry name" value="PHOSPHATIDYLINOSITOL 4-KINASE TYPE 2"/>
    <property type="match status" value="1"/>
</dbReference>
<keyword evidence="12" id="KW-1185">Reference proteome</keyword>
<accession>A0A180GV77</accession>
<dbReference type="AlphaFoldDB" id="A0A180GV77"/>
<reference evidence="11" key="4">
    <citation type="submission" date="2025-05" db="UniProtKB">
        <authorList>
            <consortium name="EnsemblFungi"/>
        </authorList>
    </citation>
    <scope>IDENTIFICATION</scope>
    <source>
        <strain evidence="11">isolate 1-1 / race 1 (BBBD)</strain>
    </source>
</reference>
<dbReference type="InterPro" id="IPR018936">
    <property type="entry name" value="PI3/4_kinase_CS"/>
</dbReference>
<sequence>MEREGLLKKNDAKESNLSRHKLTIDSSRSLLTKIKSSLPTSNTDRHTPAHKSPNTHTISSIKPSARLSNRKLKKRIRAEIVQRPIPVIETVFVPHEAQPTNTSHQAKVNPSQSRTLDHLAPTTHQEFLSIVNSLKRSISNPEKPLLPKLNHSGSSGSYFCRDYTNQSSSGYPKQTPPDNSSEKTEIVGIFKPKDEEPYGAMNPKWTKWAHRVFLAPLIGGFGRGCLIPNLSYLSEAAASLLDRRLKTFVVPRTEVISISSPTFFYSWLDLRKPELPAKPGSFQLFCQGFQDASIFLKNHPWPGLPVTQDQSDNIRKKPRRFSFFRMLCGHRRNRDIDSDDEDSESVEDCPDTPPRVGSPIGNCRDQHKDWVWTLELMEDFRIEMEKLVILDYLMRNTDRGLDNFMIKVCNAPSCTNRRHRKTSNTSPSTSTIPQDADTNQEQTSDDYRHRPHCHVAAIDNSLAFPHHHPNGWREYAYGWLFLPASLIGQPFSRTTRDYFLPLLTSQQWWAETVHELRKLFAIDPDFNIRMFERQMAVMKGQAWNIVECLKHEEEGPLELCRRQKALVWDEPVQVLWDELEQIDYDNLGEIEQPEGSGELQSTSAPALQSYFPAPPMKIVSPSKRPAIRRGWSSHTSASHKIPPRPVGSASQHLALDGARGLDVMKQMDALEAWHTESETEVLRFRSHQPSHRRSKLKAHSFHQPRNQRSYRQDPQEPELEGRELSGDEETSAPDGLLVSQKSKSINNTMAINESRPPFQAHRAKIPSQIERSKLGLISIRTNPRATRLGADMNNKAKAGPSVSVEEEVFSDPEPDGDEEDEDPEDTDADDDADDDRLVTIGIVEKLEFVIAQPFFKNC</sequence>
<feature type="compositionally biased region" description="Polar residues" evidence="8">
    <location>
        <begin position="432"/>
        <end position="442"/>
    </location>
</feature>
<evidence type="ECO:0000313" key="11">
    <source>
        <dbReference type="EnsemblFungi" id="PTTG_11988-t43_1-p1"/>
    </source>
</evidence>
<dbReference type="GO" id="GO:0005802">
    <property type="term" value="C:trans-Golgi network"/>
    <property type="evidence" value="ECO:0007669"/>
    <property type="project" value="TreeGrafter"/>
</dbReference>
<evidence type="ECO:0000256" key="7">
    <source>
        <dbReference type="RuleBase" id="RU367084"/>
    </source>
</evidence>
<dbReference type="GO" id="GO:0007030">
    <property type="term" value="P:Golgi organization"/>
    <property type="evidence" value="ECO:0007669"/>
    <property type="project" value="TreeGrafter"/>
</dbReference>
<dbReference type="InterPro" id="IPR039756">
    <property type="entry name" value="Lsb6/PI4K2"/>
</dbReference>
<comment type="cofactor">
    <cofactor evidence="7">
        <name>Mg(2+)</name>
        <dbReference type="ChEBI" id="CHEBI:18420"/>
    </cofactor>
    <cofactor evidence="7">
        <name>Mn(2+)</name>
        <dbReference type="ChEBI" id="CHEBI:29035"/>
    </cofactor>
</comment>
<dbReference type="GO" id="GO:0046854">
    <property type="term" value="P:phosphatidylinositol phosphate biosynthetic process"/>
    <property type="evidence" value="ECO:0007669"/>
    <property type="project" value="UniProtKB-UniRule"/>
</dbReference>
<comment type="catalytic activity">
    <reaction evidence="7">
        <text>a 1,2-diacyl-sn-glycero-3-phospho-(1D-myo-inositol) + ATP = a 1,2-diacyl-sn-glycero-3-phospho-(1D-myo-inositol 4-phosphate) + ADP + H(+)</text>
        <dbReference type="Rhea" id="RHEA:19877"/>
        <dbReference type="ChEBI" id="CHEBI:15378"/>
        <dbReference type="ChEBI" id="CHEBI:30616"/>
        <dbReference type="ChEBI" id="CHEBI:57880"/>
        <dbReference type="ChEBI" id="CHEBI:58178"/>
        <dbReference type="ChEBI" id="CHEBI:456216"/>
        <dbReference type="EC" id="2.7.1.67"/>
    </reaction>
</comment>
<feature type="region of interest" description="Disordered" evidence="8">
    <location>
        <begin position="676"/>
        <end position="740"/>
    </location>
</feature>
<protein>
    <recommendedName>
        <fullName evidence="7">Phosphatidylinositol 4-kinase</fullName>
        <ecNumber evidence="7">2.7.1.67</ecNumber>
    </recommendedName>
</protein>
<feature type="region of interest" description="Disordered" evidence="8">
    <location>
        <begin position="335"/>
        <end position="360"/>
    </location>
</feature>
<reference evidence="10" key="2">
    <citation type="submission" date="2016-05" db="EMBL/GenBank/DDBJ databases">
        <title>Comparative analysis highlights variable genome content of wheat rusts and divergence of the mating loci.</title>
        <authorList>
            <person name="Cuomo C.A."/>
            <person name="Bakkeren G."/>
            <person name="Szabo L."/>
            <person name="Khalil H."/>
            <person name="Joly D."/>
            <person name="Goldberg J."/>
            <person name="Young S."/>
            <person name="Zeng Q."/>
            <person name="Fellers J."/>
        </authorList>
    </citation>
    <scope>NUCLEOTIDE SEQUENCE [LARGE SCALE GENOMIC DNA]</scope>
    <source>
        <strain evidence="10">1-1 BBBD Race 1</strain>
    </source>
</reference>
<proteinExistence type="inferred from homology"/>
<evidence type="ECO:0000256" key="6">
    <source>
        <dbReference type="ARBA" id="ARBA00023136"/>
    </source>
</evidence>
<gene>
    <name evidence="10" type="ORF">PTTG_11988</name>
</gene>
<dbReference type="EnsemblFungi" id="PTTG_11988-t43_1">
    <property type="protein sequence ID" value="PTTG_11988-t43_1-p1"/>
    <property type="gene ID" value="PTTG_11988"/>
</dbReference>
<dbReference type="EC" id="2.7.1.67" evidence="7"/>
<feature type="compositionally biased region" description="Basic and acidic residues" evidence="8">
    <location>
        <begin position="1"/>
        <end position="17"/>
    </location>
</feature>
<evidence type="ECO:0000259" key="9">
    <source>
        <dbReference type="PROSITE" id="PS50290"/>
    </source>
</evidence>
<evidence type="ECO:0000256" key="2">
    <source>
        <dbReference type="ARBA" id="ARBA00022679"/>
    </source>
</evidence>
<evidence type="ECO:0000256" key="1">
    <source>
        <dbReference type="ARBA" id="ARBA00022475"/>
    </source>
</evidence>
<feature type="region of interest" description="Disordered" evidence="8">
    <location>
        <begin position="1"/>
        <end position="69"/>
    </location>
</feature>
<dbReference type="GO" id="GO:0004430">
    <property type="term" value="F:1-phosphatidylinositol 4-kinase activity"/>
    <property type="evidence" value="ECO:0007669"/>
    <property type="project" value="UniProtKB-UniRule"/>
</dbReference>
<organism evidence="10">
    <name type="scientific">Puccinia triticina (isolate 1-1 / race 1 (BBBD))</name>
    <name type="common">Brown leaf rust fungus</name>
    <dbReference type="NCBI Taxonomy" id="630390"/>
    <lineage>
        <taxon>Eukaryota</taxon>
        <taxon>Fungi</taxon>
        <taxon>Dikarya</taxon>
        <taxon>Basidiomycota</taxon>
        <taxon>Pucciniomycotina</taxon>
        <taxon>Pucciniomycetes</taxon>
        <taxon>Pucciniales</taxon>
        <taxon>Pucciniaceae</taxon>
        <taxon>Puccinia</taxon>
    </lineage>
</organism>
<comment type="similarity">
    <text evidence="7">Belongs to the PI3/PI4-kinase family.</text>
</comment>
<comment type="subcellular location">
    <subcellularLocation>
        <location evidence="7">Cell membrane</location>
        <topology evidence="7">Peripheral membrane protein</topology>
    </subcellularLocation>
    <subcellularLocation>
        <location evidence="7">Vacuole membrane</location>
        <topology evidence="7">Peripheral membrane protein</topology>
    </subcellularLocation>
</comment>
<dbReference type="VEuPathDB" id="FungiDB:PTTG_11988"/>
<reference evidence="10" key="1">
    <citation type="submission" date="2009-11" db="EMBL/GenBank/DDBJ databases">
        <authorList>
            <consortium name="The Broad Institute Genome Sequencing Platform"/>
            <person name="Ward D."/>
            <person name="Feldgarden M."/>
            <person name="Earl A."/>
            <person name="Young S.K."/>
            <person name="Zeng Q."/>
            <person name="Koehrsen M."/>
            <person name="Alvarado L."/>
            <person name="Berlin A."/>
            <person name="Bochicchio J."/>
            <person name="Borenstein D."/>
            <person name="Chapman S.B."/>
            <person name="Chen Z."/>
            <person name="Engels R."/>
            <person name="Freedman E."/>
            <person name="Gellesch M."/>
            <person name="Goldberg J."/>
            <person name="Griggs A."/>
            <person name="Gujja S."/>
            <person name="Heilman E."/>
            <person name="Heiman D."/>
            <person name="Hepburn T."/>
            <person name="Howarth C."/>
            <person name="Jen D."/>
            <person name="Larson L."/>
            <person name="Lewis B."/>
            <person name="Mehta T."/>
            <person name="Park D."/>
            <person name="Pearson M."/>
            <person name="Roberts A."/>
            <person name="Saif S."/>
            <person name="Shea T."/>
            <person name="Shenoy N."/>
            <person name="Sisk P."/>
            <person name="Stolte C."/>
            <person name="Sykes S."/>
            <person name="Thomson T."/>
            <person name="Walk T."/>
            <person name="White J."/>
            <person name="Yandava C."/>
            <person name="Izard J."/>
            <person name="Baranova O.V."/>
            <person name="Blanton J.M."/>
            <person name="Tanner A.C."/>
            <person name="Dewhirst F.E."/>
            <person name="Haas B."/>
            <person name="Nusbaum C."/>
            <person name="Birren B."/>
        </authorList>
    </citation>
    <scope>NUCLEOTIDE SEQUENCE [LARGE SCALE GENOMIC DNA]</scope>
    <source>
        <strain evidence="10">1-1 BBBD Race 1</strain>
    </source>
</reference>
<feature type="domain" description="PI3K/PI4K catalytic" evidence="9">
    <location>
        <begin position="159"/>
        <end position="568"/>
    </location>
</feature>
<dbReference type="Pfam" id="PF00454">
    <property type="entry name" value="PI3_PI4_kinase"/>
    <property type="match status" value="1"/>
</dbReference>
<keyword evidence="1 7" id="KW-1003">Cell membrane</keyword>
<dbReference type="EMBL" id="ADAS02000018">
    <property type="protein sequence ID" value="OAV96660.1"/>
    <property type="molecule type" value="Genomic_DNA"/>
</dbReference>
<keyword evidence="2 7" id="KW-0808">Transferase</keyword>
<evidence type="ECO:0000313" key="10">
    <source>
        <dbReference type="EMBL" id="OAV96660.1"/>
    </source>
</evidence>
<keyword evidence="5 7" id="KW-0067">ATP-binding</keyword>
<dbReference type="OrthoDB" id="3349449at2759"/>
<dbReference type="GO" id="GO:0007032">
    <property type="term" value="P:endosome organization"/>
    <property type="evidence" value="ECO:0007669"/>
    <property type="project" value="TreeGrafter"/>
</dbReference>
<feature type="region of interest" description="Disordered" evidence="8">
    <location>
        <begin position="623"/>
        <end position="650"/>
    </location>
</feature>
<feature type="region of interest" description="Disordered" evidence="8">
    <location>
        <begin position="790"/>
        <end position="836"/>
    </location>
</feature>
<reference evidence="11 12" key="3">
    <citation type="journal article" date="2017" name="G3 (Bethesda)">
        <title>Comparative analysis highlights variable genome content of wheat rusts and divergence of the mating loci.</title>
        <authorList>
            <person name="Cuomo C.A."/>
            <person name="Bakkeren G."/>
            <person name="Khalil H.B."/>
            <person name="Panwar V."/>
            <person name="Joly D."/>
            <person name="Linning R."/>
            <person name="Sakthikumar S."/>
            <person name="Song X."/>
            <person name="Adiconis X."/>
            <person name="Fan L."/>
            <person name="Goldberg J.M."/>
            <person name="Levin J.Z."/>
            <person name="Young S."/>
            <person name="Zeng Q."/>
            <person name="Anikster Y."/>
            <person name="Bruce M."/>
            <person name="Wang M."/>
            <person name="Yin C."/>
            <person name="McCallum B."/>
            <person name="Szabo L.J."/>
            <person name="Hulbert S."/>
            <person name="Chen X."/>
            <person name="Fellers J.P."/>
        </authorList>
    </citation>
    <scope>NUCLEOTIDE SEQUENCE</scope>
    <source>
        <strain evidence="11">isolate 1-1 / race 1 (BBBD)</strain>
        <strain evidence="12">Isolate 1-1 / race 1 (BBBD)</strain>
    </source>
</reference>
<dbReference type="GO" id="GO:0000329">
    <property type="term" value="C:fungal-type vacuole membrane"/>
    <property type="evidence" value="ECO:0007669"/>
    <property type="project" value="TreeGrafter"/>
</dbReference>
<feature type="compositionally biased region" description="Acidic residues" evidence="8">
    <location>
        <begin position="804"/>
        <end position="834"/>
    </location>
</feature>
<dbReference type="PROSITE" id="PS00916">
    <property type="entry name" value="PI3_4_KINASE_2"/>
    <property type="match status" value="1"/>
</dbReference>
<dbReference type="GO" id="GO:0005768">
    <property type="term" value="C:endosome"/>
    <property type="evidence" value="ECO:0007669"/>
    <property type="project" value="UniProtKB-UniRule"/>
</dbReference>
<evidence type="ECO:0000256" key="3">
    <source>
        <dbReference type="ARBA" id="ARBA00022741"/>
    </source>
</evidence>
<evidence type="ECO:0000256" key="5">
    <source>
        <dbReference type="ARBA" id="ARBA00022840"/>
    </source>
</evidence>
<evidence type="ECO:0000256" key="4">
    <source>
        <dbReference type="ARBA" id="ARBA00022777"/>
    </source>
</evidence>
<dbReference type="InterPro" id="IPR000403">
    <property type="entry name" value="PI3/4_kinase_cat_dom"/>
</dbReference>
<feature type="compositionally biased region" description="Basic residues" evidence="8">
    <location>
        <begin position="684"/>
        <end position="702"/>
    </location>
</feature>
<evidence type="ECO:0000313" key="12">
    <source>
        <dbReference type="Proteomes" id="UP000005240"/>
    </source>
</evidence>
<dbReference type="GO" id="GO:0005886">
    <property type="term" value="C:plasma membrane"/>
    <property type="evidence" value="ECO:0007669"/>
    <property type="project" value="UniProtKB-SubCell"/>
</dbReference>
<dbReference type="Proteomes" id="UP000005240">
    <property type="component" value="Unassembled WGS sequence"/>
</dbReference>
<feature type="compositionally biased region" description="Acidic residues" evidence="8">
    <location>
        <begin position="337"/>
        <end position="350"/>
    </location>
</feature>
<feature type="compositionally biased region" description="Basic and acidic residues" evidence="8">
    <location>
        <begin position="710"/>
        <end position="725"/>
    </location>
</feature>
<keyword evidence="3 7" id="KW-0547">Nucleotide-binding</keyword>
<feature type="compositionally biased region" description="Polar residues" evidence="8">
    <location>
        <begin position="52"/>
        <end position="62"/>
    </location>
</feature>
<keyword evidence="6" id="KW-0472">Membrane</keyword>
<feature type="compositionally biased region" description="Polar residues" evidence="8">
    <location>
        <begin position="24"/>
        <end position="42"/>
    </location>
</feature>